<gene>
    <name evidence="3" type="ORF">TVAG_143460</name>
</gene>
<dbReference type="VEuPathDB" id="TrichDB:TVAG_143460"/>
<organism evidence="3 4">
    <name type="scientific">Trichomonas vaginalis (strain ATCC PRA-98 / G3)</name>
    <dbReference type="NCBI Taxonomy" id="412133"/>
    <lineage>
        <taxon>Eukaryota</taxon>
        <taxon>Metamonada</taxon>
        <taxon>Parabasalia</taxon>
        <taxon>Trichomonadida</taxon>
        <taxon>Trichomonadidae</taxon>
        <taxon>Trichomonas</taxon>
    </lineage>
</organism>
<sequence length="909" mass="106030">MGDEYDFHEILKRLENLSDDEDLGSGSSMGIPISPIQNSKSSKNSSSNSFNSSVYMDKTIFTELNTRYNLNLQTKDDLLNEFERITRENSAKEYSEKQYQTEKDELVSKIRKYKDLNYQQSHELEDKLDIIQKLNREIEQYKENENIKDIQIQKLKENQKSLRNELELSQQQIKNLKSSVENNVENVFNAMQSNFTSSSEKLSQLTEQRNNLTLLVYKQKALIDRLTSLQTKSPNKSVESKPNSDNCQLDFILNVIEDNSIQYGSSHVRTKIESISNNKEIPVKDKINTIISYLITKENEEQTERIKFLECKLANLVSVLDQESALLMKIASDEKISEIVFPSEKQTIPTEFREKLIREATLLSAYIDKTLPITFKALSEIQKLQFSAFGDEKDISSIVETAYKLHASRKDDAQSLFYLFTSQLAASSMLRRFATDRDARVTFLQRENSKLKRSLDEYNAAIKENKEYKEKENQMLELLRSVFEIHSETNVLTILEAAINAFRRAFSEGERAKKLRLSLEKMKTEFTQKMFEVQEKYKEEIEKMEVERVKYEMESATSMKNLELENKKLSEKNEKMRKTVDELKLNLQNIIEKSEKVQKICEDQKRTIDEQTKNHEKQLEDLGLQLKDAIEKQKEATISSKRYKDDNNKLKQKVIELDQANEKSHAILREAARAARDEGDCIRREMNKQIEIAKSEAKDYKEKLENAINEKNAIFIEMKSLSLELQSVRQQRDAAVSRAKTADELLKDKMENYELKEKVVNFINSYSQHSETELNVLSDEDIVKSLDFIEDEIINNEDHQIVANCMKFLSVEDKFDVEDRVSEIVEQNSYIESQIKTLKGEIDSIRAIKEKNSDQWEKWGRKLLFNQDSEKLLSGEQIRQFLEEEILSSRMPLSQKENVSVKRPLIPVY</sequence>
<dbReference type="STRING" id="5722.A2EWE2"/>
<protein>
    <submittedName>
        <fullName evidence="3">Uncharacterized protein</fullName>
    </submittedName>
</protein>
<evidence type="ECO:0000256" key="1">
    <source>
        <dbReference type="SAM" id="Coils"/>
    </source>
</evidence>
<feature type="coiled-coil region" evidence="1">
    <location>
        <begin position="441"/>
        <end position="481"/>
    </location>
</feature>
<dbReference type="VEuPathDB" id="TrichDB:TVAGG3_0353590"/>
<dbReference type="KEGG" id="tva:4760886"/>
<name>A2EWE2_TRIV3</name>
<dbReference type="Proteomes" id="UP000001542">
    <property type="component" value="Unassembled WGS sequence"/>
</dbReference>
<proteinExistence type="predicted"/>
<feature type="coiled-coil region" evidence="1">
    <location>
        <begin position="534"/>
        <end position="738"/>
    </location>
</feature>
<accession>A2EWE2</accession>
<dbReference type="SMR" id="A2EWE2"/>
<feature type="compositionally biased region" description="Low complexity" evidence="2">
    <location>
        <begin position="24"/>
        <end position="50"/>
    </location>
</feature>
<evidence type="ECO:0000313" key="3">
    <source>
        <dbReference type="EMBL" id="EAY03046.1"/>
    </source>
</evidence>
<dbReference type="InParanoid" id="A2EWE2"/>
<feature type="coiled-coil region" evidence="1">
    <location>
        <begin position="96"/>
        <end position="186"/>
    </location>
</feature>
<dbReference type="AlphaFoldDB" id="A2EWE2"/>
<keyword evidence="1" id="KW-0175">Coiled coil</keyword>
<evidence type="ECO:0000313" key="4">
    <source>
        <dbReference type="Proteomes" id="UP000001542"/>
    </source>
</evidence>
<reference evidence="3" key="2">
    <citation type="journal article" date="2007" name="Science">
        <title>Draft genome sequence of the sexually transmitted pathogen Trichomonas vaginalis.</title>
        <authorList>
            <person name="Carlton J.M."/>
            <person name="Hirt R.P."/>
            <person name="Silva J.C."/>
            <person name="Delcher A.L."/>
            <person name="Schatz M."/>
            <person name="Zhao Q."/>
            <person name="Wortman J.R."/>
            <person name="Bidwell S.L."/>
            <person name="Alsmark U.C.M."/>
            <person name="Besteiro S."/>
            <person name="Sicheritz-Ponten T."/>
            <person name="Noel C.J."/>
            <person name="Dacks J.B."/>
            <person name="Foster P.G."/>
            <person name="Simillion C."/>
            <person name="Van de Peer Y."/>
            <person name="Miranda-Saavedra D."/>
            <person name="Barton G.J."/>
            <person name="Westrop G.D."/>
            <person name="Mueller S."/>
            <person name="Dessi D."/>
            <person name="Fiori P.L."/>
            <person name="Ren Q."/>
            <person name="Paulsen I."/>
            <person name="Zhang H."/>
            <person name="Bastida-Corcuera F.D."/>
            <person name="Simoes-Barbosa A."/>
            <person name="Brown M.T."/>
            <person name="Hayes R.D."/>
            <person name="Mukherjee M."/>
            <person name="Okumura C.Y."/>
            <person name="Schneider R."/>
            <person name="Smith A.J."/>
            <person name="Vanacova S."/>
            <person name="Villalvazo M."/>
            <person name="Haas B.J."/>
            <person name="Pertea M."/>
            <person name="Feldblyum T.V."/>
            <person name="Utterback T.R."/>
            <person name="Shu C.L."/>
            <person name="Osoegawa K."/>
            <person name="de Jong P.J."/>
            <person name="Hrdy I."/>
            <person name="Horvathova L."/>
            <person name="Zubacova Z."/>
            <person name="Dolezal P."/>
            <person name="Malik S.B."/>
            <person name="Logsdon J.M. Jr."/>
            <person name="Henze K."/>
            <person name="Gupta A."/>
            <person name="Wang C.C."/>
            <person name="Dunne R.L."/>
            <person name="Upcroft J.A."/>
            <person name="Upcroft P."/>
            <person name="White O."/>
            <person name="Salzberg S.L."/>
            <person name="Tang P."/>
            <person name="Chiu C.-H."/>
            <person name="Lee Y.-S."/>
            <person name="Embley T.M."/>
            <person name="Coombs G.H."/>
            <person name="Mottram J.C."/>
            <person name="Tachezy J."/>
            <person name="Fraser-Liggett C.M."/>
            <person name="Johnson P.J."/>
        </authorList>
    </citation>
    <scope>NUCLEOTIDE SEQUENCE [LARGE SCALE GENOMIC DNA]</scope>
    <source>
        <strain evidence="3">G3</strain>
    </source>
</reference>
<reference evidence="3" key="1">
    <citation type="submission" date="2006-10" db="EMBL/GenBank/DDBJ databases">
        <authorList>
            <person name="Amadeo P."/>
            <person name="Zhao Q."/>
            <person name="Wortman J."/>
            <person name="Fraser-Liggett C."/>
            <person name="Carlton J."/>
        </authorList>
    </citation>
    <scope>NUCLEOTIDE SEQUENCE</scope>
    <source>
        <strain evidence="3">G3</strain>
    </source>
</reference>
<dbReference type="EMBL" id="DS113517">
    <property type="protein sequence ID" value="EAY03046.1"/>
    <property type="molecule type" value="Genomic_DNA"/>
</dbReference>
<keyword evidence="4" id="KW-1185">Reference proteome</keyword>
<feature type="region of interest" description="Disordered" evidence="2">
    <location>
        <begin position="19"/>
        <end position="50"/>
    </location>
</feature>
<evidence type="ECO:0000256" key="2">
    <source>
        <dbReference type="SAM" id="MobiDB-lite"/>
    </source>
</evidence>
<dbReference type="RefSeq" id="XP_001315269.1">
    <property type="nucleotide sequence ID" value="XM_001315234.1"/>
</dbReference>